<dbReference type="PROSITE" id="PS01070">
    <property type="entry name" value="NUCLEASE_NON_SPEC"/>
    <property type="match status" value="1"/>
</dbReference>
<accession>A0ABV3V3A4</accession>
<evidence type="ECO:0000313" key="10">
    <source>
        <dbReference type="EMBL" id="MEX3595210.1"/>
    </source>
</evidence>
<keyword evidence="5 10" id="KW-0255">Endonuclease</keyword>
<evidence type="ECO:0000259" key="9">
    <source>
        <dbReference type="SMART" id="SM00892"/>
    </source>
</evidence>
<name>A0ABV3V3A4_9MICC</name>
<evidence type="ECO:0000313" key="11">
    <source>
        <dbReference type="Proteomes" id="UP001558481"/>
    </source>
</evidence>
<dbReference type="InterPro" id="IPR018524">
    <property type="entry name" value="DNA/RNA_endonuclease_AS"/>
</dbReference>
<dbReference type="InterPro" id="IPR044929">
    <property type="entry name" value="DNA/RNA_non-sp_Endonuclease_sf"/>
</dbReference>
<comment type="cofactor">
    <cofactor evidence="1">
        <name>Mg(2+)</name>
        <dbReference type="ChEBI" id="CHEBI:18420"/>
    </cofactor>
</comment>
<evidence type="ECO:0000259" key="8">
    <source>
        <dbReference type="SMART" id="SM00477"/>
    </source>
</evidence>
<organism evidence="10 11">
    <name type="scientific">Kocuria carniphila</name>
    <dbReference type="NCBI Taxonomy" id="262208"/>
    <lineage>
        <taxon>Bacteria</taxon>
        <taxon>Bacillati</taxon>
        <taxon>Actinomycetota</taxon>
        <taxon>Actinomycetes</taxon>
        <taxon>Micrococcales</taxon>
        <taxon>Micrococcaceae</taxon>
        <taxon>Kocuria</taxon>
    </lineage>
</organism>
<dbReference type="SUPFAM" id="SSF50494">
    <property type="entry name" value="Trypsin-like serine proteases"/>
    <property type="match status" value="1"/>
</dbReference>
<keyword evidence="6" id="KW-0378">Hydrolase</keyword>
<evidence type="ECO:0000256" key="2">
    <source>
        <dbReference type="ARBA" id="ARBA00010052"/>
    </source>
</evidence>
<keyword evidence="7" id="KW-0460">Magnesium</keyword>
<dbReference type="GO" id="GO:0004519">
    <property type="term" value="F:endonuclease activity"/>
    <property type="evidence" value="ECO:0007669"/>
    <property type="project" value="UniProtKB-KW"/>
</dbReference>
<proteinExistence type="inferred from homology"/>
<keyword evidence="11" id="KW-1185">Reference proteome</keyword>
<evidence type="ECO:0000256" key="1">
    <source>
        <dbReference type="ARBA" id="ARBA00001946"/>
    </source>
</evidence>
<feature type="domain" description="DNA/RNA non-specific endonuclease/pyrophosphatase/phosphodiesterase" evidence="9">
    <location>
        <begin position="393"/>
        <end position="601"/>
    </location>
</feature>
<dbReference type="InterPro" id="IPR001604">
    <property type="entry name" value="Endo_G_ENPP1-like_dom"/>
</dbReference>
<sequence>MSNSQPAGERKLGNLSAKDTRTLREFIRVRGQAYLKDPNVSSIGVGYKVVDGKTTDQIAVQFTVHRKLPMDELARQGTHALPDSIEVEQLTVPTDVLEVSYVPSYVLVPEVAPKIRTRRHDPVVPGVSISNVTTSAGTLGAIVYGREDGTPYALSNWHVLHGPGSQIGARTVQPGTFDDNRVGQNALGELVRSHLGPAGDCAITSLTDRRFDPTILELDVIPEEIGDPELGDKVVKSGRTSGVTYGVVRRVDVLTKLDYGEGFGERNIGGFEIGPDSSRGEELELSEGGDSGSVWMFRSGNGRTSRVMAGLHFAGDAGGGAESAIACLPASVFEKLDISLSPITYETVRAEAAAAPGHGFDSSFLGDEVAPPTLSADLADDIAPVKDGSEVVHHTHFSLTMSASRRLARWVAWNIDGESLKKLSRSSIKFQLDPQIDAEHQMGDEVYKANDLDRGHLARRADLTWGPRAEAQQANEDSFYFTNISPQINSFNQSSRGGLWGRLEDTVYDQVEVDRLRLSVFGGPVFHDDDREYRGVRVPREFWKVLAYTTDGQLTTKAFLLTQNLDRLETLDLQEFKTYQLTLDELTERTGVQFAPALTEQPAPEALAEPRVVESPSDVVW</sequence>
<dbReference type="InterPro" id="IPR040255">
    <property type="entry name" value="Non-specific_endonuclease"/>
</dbReference>
<dbReference type="InterPro" id="IPR044925">
    <property type="entry name" value="His-Me_finger_sf"/>
</dbReference>
<keyword evidence="3" id="KW-0540">Nuclease</keyword>
<dbReference type="EMBL" id="JAYWLU010000011">
    <property type="protein sequence ID" value="MEX3595210.1"/>
    <property type="molecule type" value="Genomic_DNA"/>
</dbReference>
<keyword evidence="4" id="KW-0479">Metal-binding</keyword>
<dbReference type="SMART" id="SM00892">
    <property type="entry name" value="Endonuclease_NS"/>
    <property type="match status" value="1"/>
</dbReference>
<protein>
    <submittedName>
        <fullName evidence="10">DNA/RNA non-specific endonuclease</fullName>
    </submittedName>
</protein>
<gene>
    <name evidence="10" type="ORF">VVR66_10855</name>
</gene>
<dbReference type="Pfam" id="PF01223">
    <property type="entry name" value="Endonuclease_NS"/>
    <property type="match status" value="1"/>
</dbReference>
<dbReference type="InterPro" id="IPR009003">
    <property type="entry name" value="Peptidase_S1_PA"/>
</dbReference>
<evidence type="ECO:0000256" key="7">
    <source>
        <dbReference type="ARBA" id="ARBA00022842"/>
    </source>
</evidence>
<dbReference type="RefSeq" id="WP_368629586.1">
    <property type="nucleotide sequence ID" value="NZ_JAYWLU010000011.1"/>
</dbReference>
<evidence type="ECO:0000256" key="4">
    <source>
        <dbReference type="ARBA" id="ARBA00022723"/>
    </source>
</evidence>
<evidence type="ECO:0000256" key="5">
    <source>
        <dbReference type="ARBA" id="ARBA00022759"/>
    </source>
</evidence>
<dbReference type="PANTHER" id="PTHR13966">
    <property type="entry name" value="ENDONUCLEASE RELATED"/>
    <property type="match status" value="1"/>
</dbReference>
<reference evidence="10 11" key="1">
    <citation type="journal article" date="2024" name="Fungal Genet. Biol.">
        <title>The porcine skin microbiome exhibits broad fungal antagonism.</title>
        <authorList>
            <person name="De La Cruz K.F."/>
            <person name="Townsend E.C."/>
            <person name="Alex Cheong J.Z."/>
            <person name="Salamzade R."/>
            <person name="Liu A."/>
            <person name="Sandstrom S."/>
            <person name="Davila E."/>
            <person name="Huang L."/>
            <person name="Xu K.H."/>
            <person name="Wu S.Y."/>
            <person name="Meudt J.J."/>
            <person name="Shanmuganayagam D."/>
            <person name="Gibson A.L.F."/>
            <person name="Kalan L.R."/>
        </authorList>
    </citation>
    <scope>NUCLEOTIDE SEQUENCE [LARGE SCALE GENOMIC DNA]</scope>
    <source>
        <strain evidence="10 11">LK2625</strain>
    </source>
</reference>
<feature type="domain" description="ENPP1-3/EXOG-like endonuclease/phosphodiesterase" evidence="8">
    <location>
        <begin position="394"/>
        <end position="601"/>
    </location>
</feature>
<dbReference type="CDD" id="cd00091">
    <property type="entry name" value="NUC"/>
    <property type="match status" value="1"/>
</dbReference>
<dbReference type="SMART" id="SM00477">
    <property type="entry name" value="NUC"/>
    <property type="match status" value="1"/>
</dbReference>
<comment type="caution">
    <text evidence="10">The sequence shown here is derived from an EMBL/GenBank/DDBJ whole genome shotgun (WGS) entry which is preliminary data.</text>
</comment>
<evidence type="ECO:0000256" key="6">
    <source>
        <dbReference type="ARBA" id="ARBA00022801"/>
    </source>
</evidence>
<dbReference type="SUPFAM" id="SSF54060">
    <property type="entry name" value="His-Me finger endonucleases"/>
    <property type="match status" value="1"/>
</dbReference>
<dbReference type="Proteomes" id="UP001558481">
    <property type="component" value="Unassembled WGS sequence"/>
</dbReference>
<dbReference type="Gene3D" id="3.40.570.10">
    <property type="entry name" value="Extracellular Endonuclease, subunit A"/>
    <property type="match status" value="1"/>
</dbReference>
<dbReference type="InterPro" id="IPR020821">
    <property type="entry name" value="ENPP1-3/EXOG-like_nuc-like"/>
</dbReference>
<comment type="similarity">
    <text evidence="2">Belongs to the DNA/RNA non-specific endonuclease family.</text>
</comment>
<evidence type="ECO:0000256" key="3">
    <source>
        <dbReference type="ARBA" id="ARBA00022722"/>
    </source>
</evidence>
<dbReference type="PANTHER" id="PTHR13966:SF5">
    <property type="entry name" value="ENDONUCLEASE G, MITOCHONDRIAL"/>
    <property type="match status" value="1"/>
</dbReference>